<proteinExistence type="predicted"/>
<dbReference type="VEuPathDB" id="FungiDB:LCOR_11577.1"/>
<name>A0A068SEL8_9FUNG</name>
<organism evidence="2 3">
    <name type="scientific">Lichtheimia corymbifera JMRC:FSU:9682</name>
    <dbReference type="NCBI Taxonomy" id="1263082"/>
    <lineage>
        <taxon>Eukaryota</taxon>
        <taxon>Fungi</taxon>
        <taxon>Fungi incertae sedis</taxon>
        <taxon>Mucoromycota</taxon>
        <taxon>Mucoromycotina</taxon>
        <taxon>Mucoromycetes</taxon>
        <taxon>Mucorales</taxon>
        <taxon>Lichtheimiaceae</taxon>
        <taxon>Lichtheimia</taxon>
    </lineage>
</organism>
<protein>
    <submittedName>
        <fullName evidence="2">Uncharacterized protein</fullName>
    </submittedName>
</protein>
<comment type="caution">
    <text evidence="2">The sequence shown here is derived from an EMBL/GenBank/DDBJ whole genome shotgun (WGS) entry which is preliminary data.</text>
</comment>
<evidence type="ECO:0000313" key="2">
    <source>
        <dbReference type="EMBL" id="CDH60798.1"/>
    </source>
</evidence>
<evidence type="ECO:0000313" key="3">
    <source>
        <dbReference type="Proteomes" id="UP000027586"/>
    </source>
</evidence>
<gene>
    <name evidence="2" type="ORF">LCOR_11577.1</name>
</gene>
<sequence length="66" mass="7335">MQSGAAVTTTNTKVNFLIGQGEWAIRPTASYYLQRLYTFTQQPGSLSPFSTGEPGSRWMGMMAQRE</sequence>
<reference evidence="2" key="1">
    <citation type="submission" date="2013-08" db="EMBL/GenBank/DDBJ databases">
        <title>Gene expansion shapes genome architecture in the human pathogen Lichtheimia corymbifera: an evolutionary genomics analysis in the ancient terrestrial Mucorales (Mucoromycotina).</title>
        <authorList>
            <person name="Schwartze V.U."/>
            <person name="Winter S."/>
            <person name="Shelest E."/>
            <person name="Marcet-Houben M."/>
            <person name="Horn F."/>
            <person name="Wehner S."/>
            <person name="Hoffmann K."/>
            <person name="Riege K."/>
            <person name="Sammeth M."/>
            <person name="Nowrousian M."/>
            <person name="Valiante V."/>
            <person name="Linde J."/>
            <person name="Jacobsen I.D."/>
            <person name="Marz M."/>
            <person name="Brakhage A.A."/>
            <person name="Gabaldon T."/>
            <person name="Bocker S."/>
            <person name="Voigt K."/>
        </authorList>
    </citation>
    <scope>NUCLEOTIDE SEQUENCE [LARGE SCALE GENOMIC DNA]</scope>
    <source>
        <strain evidence="2">FSU 9682</strain>
    </source>
</reference>
<keyword evidence="3" id="KW-1185">Reference proteome</keyword>
<feature type="region of interest" description="Disordered" evidence="1">
    <location>
        <begin position="44"/>
        <end position="66"/>
    </location>
</feature>
<dbReference type="AlphaFoldDB" id="A0A068SEL8"/>
<accession>A0A068SEL8</accession>
<dbReference type="EMBL" id="CBTN010000108">
    <property type="protein sequence ID" value="CDH60798.1"/>
    <property type="molecule type" value="Genomic_DNA"/>
</dbReference>
<evidence type="ECO:0000256" key="1">
    <source>
        <dbReference type="SAM" id="MobiDB-lite"/>
    </source>
</evidence>
<dbReference type="Proteomes" id="UP000027586">
    <property type="component" value="Unassembled WGS sequence"/>
</dbReference>